<sequence length="516" mass="57877">MVRISIVRFLFAHTIFVSSLQVMQAEVDYEQLKFGMYSYVLDKNFKIGSEFKQTCIAKIDKRDTCMQFGECPTIKFVWTLPVWLKEAQIRKLDTRVMITYAPVRILNQVDTEVYQTTLSINSLGLIHRGRYACILRLIDDRNGRSIDRKGADFELIVSGGLNNENCEYNDQCESQNSKLGGKCYFSDQCRALDPNTYCTYERTCRCKSGARCREPGFEKCISSDDCLVTDFCLDGVCRARKELGDDCDSDSECQATEKNAICGESRKCVCVQNYKRSSKNTCILAGTCLSHDDCSSAGGYCSAGELCEKGHSLGSPCSTSLQCQVQDKHSQCSRSNICECLSGFIIREKGGKNACVTKHFCMSNKECRLKSDGVCIDYVCSYLTKLGQQCKTTEECVATTNFSYCDKQSKTCECAKGFTRNNGKCEIVDCFDDIKCLNFSEDWFCSGEKCDCKVGYNLSKYGSCLEEISKPMPPKDVTNWTHIIIGIISLLCGILLIAVLVLLFSLVRKQRLAVTE</sequence>
<dbReference type="EMBL" id="NCKU01007090">
    <property type="protein sequence ID" value="RWS02898.1"/>
    <property type="molecule type" value="Genomic_DNA"/>
</dbReference>
<evidence type="ECO:0000259" key="3">
    <source>
        <dbReference type="Pfam" id="PF01683"/>
    </source>
</evidence>
<keyword evidence="1" id="KW-0812">Transmembrane</keyword>
<evidence type="ECO:0000256" key="1">
    <source>
        <dbReference type="SAM" id="Phobius"/>
    </source>
</evidence>
<comment type="caution">
    <text evidence="4">The sequence shown here is derived from an EMBL/GenBank/DDBJ whole genome shotgun (WGS) entry which is preliminary data.</text>
</comment>
<evidence type="ECO:0000256" key="2">
    <source>
        <dbReference type="SAM" id="SignalP"/>
    </source>
</evidence>
<evidence type="ECO:0000313" key="4">
    <source>
        <dbReference type="EMBL" id="RWS02898.1"/>
    </source>
</evidence>
<keyword evidence="5" id="KW-1185">Reference proteome</keyword>
<dbReference type="AlphaFoldDB" id="A0A443QIR3"/>
<feature type="chain" id="PRO_5018977304" description="EB domain-containing protein" evidence="2">
    <location>
        <begin position="26"/>
        <end position="516"/>
    </location>
</feature>
<keyword evidence="2" id="KW-0732">Signal</keyword>
<accession>A0A443QIR3</accession>
<dbReference type="Pfam" id="PF01683">
    <property type="entry name" value="EB"/>
    <property type="match status" value="1"/>
</dbReference>
<feature type="signal peptide" evidence="2">
    <location>
        <begin position="1"/>
        <end position="25"/>
    </location>
</feature>
<reference evidence="4 5" key="1">
    <citation type="journal article" date="2018" name="Gigascience">
        <title>Genomes of trombidid mites reveal novel predicted allergens and laterally-transferred genes associated with secondary metabolism.</title>
        <authorList>
            <person name="Dong X."/>
            <person name="Chaisiri K."/>
            <person name="Xia D."/>
            <person name="Armstrong S.D."/>
            <person name="Fang Y."/>
            <person name="Donnelly M.J."/>
            <person name="Kadowaki T."/>
            <person name="McGarry J.W."/>
            <person name="Darby A.C."/>
            <person name="Makepeace B.L."/>
        </authorList>
    </citation>
    <scope>NUCLEOTIDE SEQUENCE [LARGE SCALE GENOMIC DNA]</scope>
    <source>
        <strain evidence="4">UoL-WK</strain>
    </source>
</reference>
<evidence type="ECO:0000313" key="5">
    <source>
        <dbReference type="Proteomes" id="UP000285301"/>
    </source>
</evidence>
<dbReference type="Proteomes" id="UP000285301">
    <property type="component" value="Unassembled WGS sequence"/>
</dbReference>
<gene>
    <name evidence="4" type="ORF">B4U79_16570</name>
</gene>
<proteinExistence type="predicted"/>
<dbReference type="STRING" id="1965070.A0A443QIR3"/>
<organism evidence="4 5">
    <name type="scientific">Dinothrombium tinctorium</name>
    <dbReference type="NCBI Taxonomy" id="1965070"/>
    <lineage>
        <taxon>Eukaryota</taxon>
        <taxon>Metazoa</taxon>
        <taxon>Ecdysozoa</taxon>
        <taxon>Arthropoda</taxon>
        <taxon>Chelicerata</taxon>
        <taxon>Arachnida</taxon>
        <taxon>Acari</taxon>
        <taxon>Acariformes</taxon>
        <taxon>Trombidiformes</taxon>
        <taxon>Prostigmata</taxon>
        <taxon>Anystina</taxon>
        <taxon>Parasitengona</taxon>
        <taxon>Trombidioidea</taxon>
        <taxon>Trombidiidae</taxon>
        <taxon>Dinothrombium</taxon>
    </lineage>
</organism>
<dbReference type="OrthoDB" id="6480593at2759"/>
<feature type="domain" description="EB" evidence="3">
    <location>
        <begin position="374"/>
        <end position="425"/>
    </location>
</feature>
<keyword evidence="1" id="KW-1133">Transmembrane helix</keyword>
<dbReference type="InterPro" id="IPR006149">
    <property type="entry name" value="EB_dom"/>
</dbReference>
<name>A0A443QIR3_9ACAR</name>
<protein>
    <recommendedName>
        <fullName evidence="3">EB domain-containing protein</fullName>
    </recommendedName>
</protein>
<feature type="transmembrane region" description="Helical" evidence="1">
    <location>
        <begin position="480"/>
        <end position="507"/>
    </location>
</feature>
<keyword evidence="1" id="KW-0472">Membrane</keyword>